<evidence type="ECO:0000256" key="8">
    <source>
        <dbReference type="SAM" id="MobiDB-lite"/>
    </source>
</evidence>
<proteinExistence type="inferred from homology"/>
<feature type="transmembrane region" description="Helical" evidence="9">
    <location>
        <begin position="134"/>
        <end position="151"/>
    </location>
</feature>
<accession>A0A0G2DUI0</accession>
<dbReference type="PANTHER" id="PTHR48022:SF21">
    <property type="entry name" value="QUINATE TRANSPORTER, PUTATIVE (AFU_ORTHOLOGUE AFUA_6G06960)-RELATED"/>
    <property type="match status" value="1"/>
</dbReference>
<evidence type="ECO:0000313" key="11">
    <source>
        <dbReference type="EMBL" id="KKY14319.1"/>
    </source>
</evidence>
<name>A0A0G2DUI0_PHACM</name>
<dbReference type="PROSITE" id="PS00216">
    <property type="entry name" value="SUGAR_TRANSPORT_1"/>
    <property type="match status" value="2"/>
</dbReference>
<dbReference type="InterPro" id="IPR020846">
    <property type="entry name" value="MFS_dom"/>
</dbReference>
<keyword evidence="4 9" id="KW-0812">Transmembrane</keyword>
<keyword evidence="12" id="KW-1185">Reference proteome</keyword>
<dbReference type="PANTHER" id="PTHR48022">
    <property type="entry name" value="PLASTIDIC GLUCOSE TRANSPORTER 4"/>
    <property type="match status" value="1"/>
</dbReference>
<dbReference type="EMBL" id="LCWF01000231">
    <property type="protein sequence ID" value="KKY14319.1"/>
    <property type="molecule type" value="Genomic_DNA"/>
</dbReference>
<comment type="subcellular location">
    <subcellularLocation>
        <location evidence="1">Membrane</location>
        <topology evidence="1">Multi-pass membrane protein</topology>
    </subcellularLocation>
</comment>
<evidence type="ECO:0000256" key="9">
    <source>
        <dbReference type="SAM" id="Phobius"/>
    </source>
</evidence>
<feature type="domain" description="Major facilitator superfamily (MFS) profile" evidence="10">
    <location>
        <begin position="29"/>
        <end position="461"/>
    </location>
</feature>
<dbReference type="InterPro" id="IPR005829">
    <property type="entry name" value="Sugar_transporter_CS"/>
</dbReference>
<evidence type="ECO:0000256" key="2">
    <source>
        <dbReference type="ARBA" id="ARBA00010992"/>
    </source>
</evidence>
<dbReference type="PROSITE" id="PS00217">
    <property type="entry name" value="SUGAR_TRANSPORT_2"/>
    <property type="match status" value="1"/>
</dbReference>
<evidence type="ECO:0000256" key="7">
    <source>
        <dbReference type="RuleBase" id="RU003346"/>
    </source>
</evidence>
<feature type="transmembrane region" description="Helical" evidence="9">
    <location>
        <begin position="104"/>
        <end position="122"/>
    </location>
</feature>
<dbReference type="GO" id="GO:0016020">
    <property type="term" value="C:membrane"/>
    <property type="evidence" value="ECO:0007669"/>
    <property type="project" value="UniProtKB-SubCell"/>
</dbReference>
<dbReference type="OrthoDB" id="508119at2759"/>
<protein>
    <submittedName>
        <fullName evidence="11">Putative mfs quinate</fullName>
    </submittedName>
</protein>
<organism evidence="11 12">
    <name type="scientific">Phaeomoniella chlamydospora</name>
    <name type="common">Phaeoacremonium chlamydosporum</name>
    <dbReference type="NCBI Taxonomy" id="158046"/>
    <lineage>
        <taxon>Eukaryota</taxon>
        <taxon>Fungi</taxon>
        <taxon>Dikarya</taxon>
        <taxon>Ascomycota</taxon>
        <taxon>Pezizomycotina</taxon>
        <taxon>Eurotiomycetes</taxon>
        <taxon>Chaetothyriomycetidae</taxon>
        <taxon>Phaeomoniellales</taxon>
        <taxon>Phaeomoniellaceae</taxon>
        <taxon>Phaeomoniella</taxon>
    </lineage>
</organism>
<reference evidence="11 12" key="2">
    <citation type="submission" date="2015-05" db="EMBL/GenBank/DDBJ databases">
        <authorList>
            <person name="Morales-Cruz A."/>
            <person name="Amrine K.C."/>
            <person name="Cantu D."/>
        </authorList>
    </citation>
    <scope>NUCLEOTIDE SEQUENCE [LARGE SCALE GENOMIC DNA]</scope>
    <source>
        <strain evidence="11">UCRPC4</strain>
    </source>
</reference>
<keyword evidence="5 9" id="KW-1133">Transmembrane helix</keyword>
<keyword evidence="6 9" id="KW-0472">Membrane</keyword>
<feature type="transmembrane region" description="Helical" evidence="9">
    <location>
        <begin position="393"/>
        <end position="416"/>
    </location>
</feature>
<evidence type="ECO:0000256" key="3">
    <source>
        <dbReference type="ARBA" id="ARBA00022448"/>
    </source>
</evidence>
<dbReference type="PRINTS" id="PR00171">
    <property type="entry name" value="SUGRTRNSPORT"/>
</dbReference>
<dbReference type="PROSITE" id="PS50850">
    <property type="entry name" value="MFS"/>
    <property type="match status" value="1"/>
</dbReference>
<evidence type="ECO:0000259" key="10">
    <source>
        <dbReference type="PROSITE" id="PS50850"/>
    </source>
</evidence>
<dbReference type="SUPFAM" id="SSF103473">
    <property type="entry name" value="MFS general substrate transporter"/>
    <property type="match status" value="1"/>
</dbReference>
<reference evidence="11 12" key="1">
    <citation type="submission" date="2015-05" db="EMBL/GenBank/DDBJ databases">
        <title>Distinctive expansion of gene families associated with plant cell wall degradation and secondary metabolism in the genomes of grapevine trunk pathogens.</title>
        <authorList>
            <person name="Lawrence D.P."/>
            <person name="Travadon R."/>
            <person name="Rolshausen P.E."/>
            <person name="Baumgartner K."/>
        </authorList>
    </citation>
    <scope>NUCLEOTIDE SEQUENCE [LARGE SCALE GENOMIC DNA]</scope>
    <source>
        <strain evidence="11">UCRPC4</strain>
    </source>
</reference>
<feature type="transmembrane region" description="Helical" evidence="9">
    <location>
        <begin position="436"/>
        <end position="457"/>
    </location>
</feature>
<dbReference type="InterPro" id="IPR036259">
    <property type="entry name" value="MFS_trans_sf"/>
</dbReference>
<feature type="transmembrane region" description="Helical" evidence="9">
    <location>
        <begin position="289"/>
        <end position="307"/>
    </location>
</feature>
<feature type="transmembrane region" description="Helical" evidence="9">
    <location>
        <begin position="193"/>
        <end position="215"/>
    </location>
</feature>
<dbReference type="Gene3D" id="1.20.1250.20">
    <property type="entry name" value="MFS general substrate transporter like domains"/>
    <property type="match status" value="1"/>
</dbReference>
<dbReference type="GO" id="GO:0005351">
    <property type="term" value="F:carbohydrate:proton symporter activity"/>
    <property type="evidence" value="ECO:0007669"/>
    <property type="project" value="TreeGrafter"/>
</dbReference>
<gene>
    <name evidence="11" type="ORF">UCRPC4_g06774</name>
</gene>
<dbReference type="InterPro" id="IPR003663">
    <property type="entry name" value="Sugar/inositol_transpt"/>
</dbReference>
<sequence length="512" mass="56409">MSWLLRKVVHNEAIKEDPPQIYGWRVFFLACSACFGGMLFGIETGIIGGVLTLEPFKRKYGLLNLSDKAKANLSANIVSTLQAGCFVGALAASPISDKFGRKPALLIAAVVATIGAIMQTSASGHLAAMYVGRFINGMGVGTASAITPLYISENAPRAIRGALTGLYQLFIVTGVMLAFWINYGAALHLSGTALYVVPLSMQILPAILLLFFMLFNNESPRFLAKQDRWEDAKRVLARVRNLPQDHPYIESEFQDIVTVIENERALIGGASFMALQKEMWLIKGNRRRTLISITLMICQQMTGTNALNYYAPEIFANLGVTGTRSGLFATGIYGVVKMTACSLFLILAADSLGRRRSLLWSSIAQGLCMYYIAIYVRIHPPDSSDTNASRPAAGYVSLVAIYLFAACYQFATQWLFNFVVARSVTTMLATMGKGGYGTYFLFGSFCFSMFIFTWFFIPETKGMSLEKMDDLFGVTELVKAKLRDEDEERHSAKRGLGDAEFEHVEQRGKGLT</sequence>
<evidence type="ECO:0000256" key="4">
    <source>
        <dbReference type="ARBA" id="ARBA00022692"/>
    </source>
</evidence>
<evidence type="ECO:0000313" key="12">
    <source>
        <dbReference type="Proteomes" id="UP000053317"/>
    </source>
</evidence>
<evidence type="ECO:0000256" key="1">
    <source>
        <dbReference type="ARBA" id="ARBA00004141"/>
    </source>
</evidence>
<keyword evidence="3 7" id="KW-0813">Transport</keyword>
<comment type="caution">
    <text evidence="11">The sequence shown here is derived from an EMBL/GenBank/DDBJ whole genome shotgun (WGS) entry which is preliminary data.</text>
</comment>
<evidence type="ECO:0000256" key="6">
    <source>
        <dbReference type="ARBA" id="ARBA00023136"/>
    </source>
</evidence>
<comment type="similarity">
    <text evidence="2 7">Belongs to the major facilitator superfamily. Sugar transporter (TC 2.A.1.1) family.</text>
</comment>
<feature type="transmembrane region" description="Helical" evidence="9">
    <location>
        <begin position="26"/>
        <end position="53"/>
    </location>
</feature>
<dbReference type="Proteomes" id="UP000053317">
    <property type="component" value="Unassembled WGS sequence"/>
</dbReference>
<dbReference type="AlphaFoldDB" id="A0A0G2DUI0"/>
<feature type="transmembrane region" description="Helical" evidence="9">
    <location>
        <begin position="163"/>
        <end position="181"/>
    </location>
</feature>
<feature type="transmembrane region" description="Helical" evidence="9">
    <location>
        <begin position="73"/>
        <end position="92"/>
    </location>
</feature>
<dbReference type="InterPro" id="IPR005828">
    <property type="entry name" value="MFS_sugar_transport-like"/>
</dbReference>
<feature type="transmembrane region" description="Helical" evidence="9">
    <location>
        <begin position="327"/>
        <end position="346"/>
    </location>
</feature>
<evidence type="ECO:0000256" key="5">
    <source>
        <dbReference type="ARBA" id="ARBA00022989"/>
    </source>
</evidence>
<dbReference type="Pfam" id="PF00083">
    <property type="entry name" value="Sugar_tr"/>
    <property type="match status" value="1"/>
</dbReference>
<feature type="transmembrane region" description="Helical" evidence="9">
    <location>
        <begin position="358"/>
        <end position="378"/>
    </location>
</feature>
<dbReference type="NCBIfam" id="TIGR00879">
    <property type="entry name" value="SP"/>
    <property type="match status" value="1"/>
</dbReference>
<dbReference type="InterPro" id="IPR050360">
    <property type="entry name" value="MFS_Sugar_Transporters"/>
</dbReference>
<feature type="region of interest" description="Disordered" evidence="8">
    <location>
        <begin position="485"/>
        <end position="512"/>
    </location>
</feature>